<evidence type="ECO:0000259" key="2">
    <source>
        <dbReference type="Pfam" id="PF04043"/>
    </source>
</evidence>
<name>A0A8T0W5X9_PANVG</name>
<dbReference type="Proteomes" id="UP000823388">
    <property type="component" value="Chromosome 2K"/>
</dbReference>
<comment type="caution">
    <text evidence="3">The sequence shown here is derived from an EMBL/GenBank/DDBJ whole genome shotgun (WGS) entry which is preliminary data.</text>
</comment>
<feature type="signal peptide" evidence="1">
    <location>
        <begin position="1"/>
        <end position="25"/>
    </location>
</feature>
<keyword evidence="4" id="KW-1185">Reference proteome</keyword>
<dbReference type="EMBL" id="CM029039">
    <property type="protein sequence ID" value="KAG2641296.1"/>
    <property type="molecule type" value="Genomic_DNA"/>
</dbReference>
<dbReference type="Gene3D" id="1.20.140.40">
    <property type="entry name" value="Invertase/pectin methylesterase inhibitor family protein"/>
    <property type="match status" value="1"/>
</dbReference>
<proteinExistence type="predicted"/>
<accession>A0A8T0W5X9</accession>
<feature type="domain" description="Pectinesterase inhibitor" evidence="2">
    <location>
        <begin position="43"/>
        <end position="172"/>
    </location>
</feature>
<dbReference type="Pfam" id="PF04043">
    <property type="entry name" value="PMEI"/>
    <property type="match status" value="1"/>
</dbReference>
<organism evidence="3 4">
    <name type="scientific">Panicum virgatum</name>
    <name type="common">Blackwell switchgrass</name>
    <dbReference type="NCBI Taxonomy" id="38727"/>
    <lineage>
        <taxon>Eukaryota</taxon>
        <taxon>Viridiplantae</taxon>
        <taxon>Streptophyta</taxon>
        <taxon>Embryophyta</taxon>
        <taxon>Tracheophyta</taxon>
        <taxon>Spermatophyta</taxon>
        <taxon>Magnoliopsida</taxon>
        <taxon>Liliopsida</taxon>
        <taxon>Poales</taxon>
        <taxon>Poaceae</taxon>
        <taxon>PACMAD clade</taxon>
        <taxon>Panicoideae</taxon>
        <taxon>Panicodae</taxon>
        <taxon>Paniceae</taxon>
        <taxon>Panicinae</taxon>
        <taxon>Panicum</taxon>
        <taxon>Panicum sect. Hiantes</taxon>
    </lineage>
</organism>
<feature type="chain" id="PRO_5035887948" description="Pectinesterase inhibitor domain-containing protein" evidence="1">
    <location>
        <begin position="26"/>
        <end position="218"/>
    </location>
</feature>
<evidence type="ECO:0000313" key="4">
    <source>
        <dbReference type="Proteomes" id="UP000823388"/>
    </source>
</evidence>
<reference evidence="3" key="1">
    <citation type="submission" date="2020-05" db="EMBL/GenBank/DDBJ databases">
        <title>WGS assembly of Panicum virgatum.</title>
        <authorList>
            <person name="Lovell J.T."/>
            <person name="Jenkins J."/>
            <person name="Shu S."/>
            <person name="Juenger T.E."/>
            <person name="Schmutz J."/>
        </authorList>
    </citation>
    <scope>NUCLEOTIDE SEQUENCE</scope>
    <source>
        <strain evidence="3">AP13</strain>
    </source>
</reference>
<dbReference type="GO" id="GO:0004857">
    <property type="term" value="F:enzyme inhibitor activity"/>
    <property type="evidence" value="ECO:0007669"/>
    <property type="project" value="InterPro"/>
</dbReference>
<sequence>MAVHPLTSLALTALLLSVVVVVAQAAASASSDNNHHGIKANNLVVEACKNMSSDLLLKSVHFDEERCVSVLHSNNNSMVAKDHGDLVVIALDILDNRTNTVATKIDDILRGLTVRDKAWRAFKWCSADYGEMVRRLPVCRDFFLDVKPMGKKTPRSEAMDVLTCLDGLGEKSRDCAILLANNWDFDKTEEFYDNTRYINLAWGLTEMATDCRDNDANW</sequence>
<gene>
    <name evidence="3" type="ORF">PVAP13_2KG171500</name>
</gene>
<dbReference type="InterPro" id="IPR006501">
    <property type="entry name" value="Pectinesterase_inhib_dom"/>
</dbReference>
<dbReference type="InterPro" id="IPR035513">
    <property type="entry name" value="Invertase/methylesterase_inhib"/>
</dbReference>
<dbReference type="AlphaFoldDB" id="A0A8T0W5X9"/>
<keyword evidence="1" id="KW-0732">Signal</keyword>
<protein>
    <recommendedName>
        <fullName evidence="2">Pectinesterase inhibitor domain-containing protein</fullName>
    </recommendedName>
</protein>
<dbReference type="SUPFAM" id="SSF101148">
    <property type="entry name" value="Plant invertase/pectin methylesterase inhibitor"/>
    <property type="match status" value="1"/>
</dbReference>
<evidence type="ECO:0000313" key="3">
    <source>
        <dbReference type="EMBL" id="KAG2641296.1"/>
    </source>
</evidence>
<evidence type="ECO:0000256" key="1">
    <source>
        <dbReference type="SAM" id="SignalP"/>
    </source>
</evidence>